<dbReference type="Proteomes" id="UP001271007">
    <property type="component" value="Unassembled WGS sequence"/>
</dbReference>
<evidence type="ECO:0000313" key="2">
    <source>
        <dbReference type="Proteomes" id="UP001271007"/>
    </source>
</evidence>
<comment type="caution">
    <text evidence="1">The sequence shown here is derived from an EMBL/GenBank/DDBJ whole genome shotgun (WGS) entry which is preliminary data.</text>
</comment>
<reference evidence="1" key="1">
    <citation type="submission" date="2023-04" db="EMBL/GenBank/DDBJ databases">
        <title>Black Yeasts Isolated from many extreme environments.</title>
        <authorList>
            <person name="Coleine C."/>
            <person name="Stajich J.E."/>
            <person name="Selbmann L."/>
        </authorList>
    </citation>
    <scope>NUCLEOTIDE SEQUENCE</scope>
    <source>
        <strain evidence="1">CCFEE 5312</strain>
    </source>
</reference>
<dbReference type="AlphaFoldDB" id="A0AAJ0GGU9"/>
<gene>
    <name evidence="1" type="ORF">LTR09_001491</name>
</gene>
<name>A0AAJ0GGU9_9PEZI</name>
<sequence length="216" mass="24118">MTPSGESIVMTVKHADSLREFVVPLKPSATTLNLYPGFWLRKLDFYGKHVGAHRYLNRRTADQDRFLLPEGKVGTAGIVMLSLWNGFRKAAGYGYIRLGFDLTSHRPVCQVVFPSDYDWGARKQKLLAEAERAEELLTMETASPRGLNHPIFSDDWITTRQLAADSSDGFNSTFHGLLFGVNIDISVRRVPDVTSVRGRQGEVWAVDMMADLAADA</sequence>
<proteinExistence type="predicted"/>
<dbReference type="EMBL" id="JAWDJX010000003">
    <property type="protein sequence ID" value="KAK3057309.1"/>
    <property type="molecule type" value="Genomic_DNA"/>
</dbReference>
<organism evidence="1 2">
    <name type="scientific">Extremus antarcticus</name>
    <dbReference type="NCBI Taxonomy" id="702011"/>
    <lineage>
        <taxon>Eukaryota</taxon>
        <taxon>Fungi</taxon>
        <taxon>Dikarya</taxon>
        <taxon>Ascomycota</taxon>
        <taxon>Pezizomycotina</taxon>
        <taxon>Dothideomycetes</taxon>
        <taxon>Dothideomycetidae</taxon>
        <taxon>Mycosphaerellales</taxon>
        <taxon>Extremaceae</taxon>
        <taxon>Extremus</taxon>
    </lineage>
</organism>
<keyword evidence="2" id="KW-1185">Reference proteome</keyword>
<accession>A0AAJ0GGU9</accession>
<protein>
    <submittedName>
        <fullName evidence="1">Uncharacterized protein</fullName>
    </submittedName>
</protein>
<evidence type="ECO:0000313" key="1">
    <source>
        <dbReference type="EMBL" id="KAK3057309.1"/>
    </source>
</evidence>